<name>A0ABT2ZPV6_9RHOB</name>
<dbReference type="Gene3D" id="3.20.20.370">
    <property type="entry name" value="Glycoside hydrolase/deacetylase"/>
    <property type="match status" value="1"/>
</dbReference>
<dbReference type="Pfam" id="PF04748">
    <property type="entry name" value="Polysacc_deac_2"/>
    <property type="match status" value="1"/>
</dbReference>
<proteinExistence type="predicted"/>
<dbReference type="EMBL" id="JAOWKZ010000003">
    <property type="protein sequence ID" value="MCV2873180.1"/>
    <property type="molecule type" value="Genomic_DNA"/>
</dbReference>
<gene>
    <name evidence="2" type="ORF">OEZ71_12835</name>
</gene>
<evidence type="ECO:0000256" key="1">
    <source>
        <dbReference type="SAM" id="MobiDB-lite"/>
    </source>
</evidence>
<keyword evidence="3" id="KW-1185">Reference proteome</keyword>
<feature type="region of interest" description="Disordered" evidence="1">
    <location>
        <begin position="66"/>
        <end position="89"/>
    </location>
</feature>
<organism evidence="2 3">
    <name type="scientific">Albidovulum litorale</name>
    <dbReference type="NCBI Taxonomy" id="2984134"/>
    <lineage>
        <taxon>Bacteria</taxon>
        <taxon>Pseudomonadati</taxon>
        <taxon>Pseudomonadota</taxon>
        <taxon>Alphaproteobacteria</taxon>
        <taxon>Rhodobacterales</taxon>
        <taxon>Paracoccaceae</taxon>
        <taxon>Albidovulum</taxon>
    </lineage>
</organism>
<accession>A0ABT2ZPV6</accession>
<reference evidence="2 3" key="1">
    <citation type="submission" date="2022-10" db="EMBL/GenBank/DDBJ databases">
        <title>Defluviimonas sp. nov., isolated from ocean surface sediments.</title>
        <authorList>
            <person name="He W."/>
            <person name="Wang L."/>
            <person name="Zhang D.-F."/>
        </authorList>
    </citation>
    <scope>NUCLEOTIDE SEQUENCE [LARGE SCALE GENOMIC DNA]</scope>
    <source>
        <strain evidence="2 3">WL0050</strain>
    </source>
</reference>
<evidence type="ECO:0000313" key="3">
    <source>
        <dbReference type="Proteomes" id="UP001652564"/>
    </source>
</evidence>
<comment type="caution">
    <text evidence="2">The sequence shown here is derived from an EMBL/GenBank/DDBJ whole genome shotgun (WGS) entry which is preliminary data.</text>
</comment>
<protein>
    <submittedName>
        <fullName evidence="2">Divergent polysaccharide deacetylase family protein</fullName>
    </submittedName>
</protein>
<sequence>MGRGLVNGVLVGFLISGSALAIASLMAPPVGTMREAAGAADVDTGAGSVDGAAVQAEPVVAVEPEATEAATAEPVAEPEPAVTAEPQPEVEPVEETVVAEPETAPEVQDIAITADPTAEPTAADVVADMTEPAPEAPETPVLKAAEAAAETALPETTPAVVPEMADESAAVTAAQEPPAVADVPVVAEAAPETAPDAPQAPALENDAPENAEEEIVVAAAPEPPASEPESKPEPDVAPVNEVQDNAVVEAAPEAATEPAAAAADEPVILTVESQPLTNAAAPQPGFSQAVPGVKINRLPSIGDTTETLSDEPSSDIVTLPSTEDLPAVARYAAPFDNPESLPIIGVVLIDRGEQNGGLDAAALAGIGLPVTVAIDPTRPDAGERAAAYRAAGLEIAILAADLPSGAKASDMEVSYHAFVRALPETVTLIGQPDAAFQSDRRLAQHLVALLSAEGRGLVTYDRGLNPAQQAAFRDGLPHASVYRELDASGENEAAIARYLDRVAFEAARQGEILVAGTTAPTTVQALKDWAAAGAKGTVIAPASAVMLARQ</sequence>
<dbReference type="Proteomes" id="UP001652564">
    <property type="component" value="Unassembled WGS sequence"/>
</dbReference>
<evidence type="ECO:0000313" key="2">
    <source>
        <dbReference type="EMBL" id="MCV2873180.1"/>
    </source>
</evidence>
<feature type="compositionally biased region" description="Low complexity" evidence="1">
    <location>
        <begin position="66"/>
        <end position="87"/>
    </location>
</feature>
<dbReference type="InterPro" id="IPR006837">
    <property type="entry name" value="Divergent_DAC"/>
</dbReference>
<dbReference type="SUPFAM" id="SSF88713">
    <property type="entry name" value="Glycoside hydrolase/deacetylase"/>
    <property type="match status" value="1"/>
</dbReference>
<dbReference type="RefSeq" id="WP_263740388.1">
    <property type="nucleotide sequence ID" value="NZ_JAOWKZ010000003.1"/>
</dbReference>
<dbReference type="InterPro" id="IPR011330">
    <property type="entry name" value="Glyco_hydro/deAcase_b/a-brl"/>
</dbReference>